<dbReference type="SUPFAM" id="SSF82171">
    <property type="entry name" value="DPP6 N-terminal domain-like"/>
    <property type="match status" value="1"/>
</dbReference>
<protein>
    <recommendedName>
        <fullName evidence="4">WD40 repeat domain-containing protein</fullName>
    </recommendedName>
</protein>
<evidence type="ECO:0000313" key="2">
    <source>
        <dbReference type="EMBL" id="RFN57831.1"/>
    </source>
</evidence>
<dbReference type="Gene3D" id="2.120.10.30">
    <property type="entry name" value="TolB, C-terminal domain"/>
    <property type="match status" value="1"/>
</dbReference>
<dbReference type="RefSeq" id="WP_117159780.1">
    <property type="nucleotide sequence ID" value="NZ_QVID01000002.1"/>
</dbReference>
<feature type="chain" id="PRO_5017701220" description="WD40 repeat domain-containing protein" evidence="1">
    <location>
        <begin position="19"/>
        <end position="288"/>
    </location>
</feature>
<name>A0A3E1Q6T0_9FLAO</name>
<dbReference type="Proteomes" id="UP000261082">
    <property type="component" value="Unassembled WGS sequence"/>
</dbReference>
<feature type="signal peptide" evidence="1">
    <location>
        <begin position="1"/>
        <end position="18"/>
    </location>
</feature>
<evidence type="ECO:0008006" key="4">
    <source>
        <dbReference type="Google" id="ProtNLM"/>
    </source>
</evidence>
<proteinExistence type="predicted"/>
<accession>A0A3E1Q6T0</accession>
<dbReference type="InterPro" id="IPR011042">
    <property type="entry name" value="6-blade_b-propeller_TolB-like"/>
</dbReference>
<dbReference type="AlphaFoldDB" id="A0A3E1Q6T0"/>
<dbReference type="OrthoDB" id="9797498at2"/>
<evidence type="ECO:0000313" key="3">
    <source>
        <dbReference type="Proteomes" id="UP000261082"/>
    </source>
</evidence>
<evidence type="ECO:0000256" key="1">
    <source>
        <dbReference type="SAM" id="SignalP"/>
    </source>
</evidence>
<reference evidence="2 3" key="1">
    <citation type="journal article" date="2007" name="Int. J. Syst. Evol. Microbiol.">
        <title>Marixanthomonas ophiurae gen. nov., sp. nov., a marine bacterium of the family Flavobacteriaceae isolated from a deep-sea brittle star.</title>
        <authorList>
            <person name="Romanenko L.A."/>
            <person name="Uchino M."/>
            <person name="Frolova G.M."/>
            <person name="Mikhailov V.V."/>
        </authorList>
    </citation>
    <scope>NUCLEOTIDE SEQUENCE [LARGE SCALE GENOMIC DNA]</scope>
    <source>
        <strain evidence="2 3">KMM 3046</strain>
    </source>
</reference>
<keyword evidence="3" id="KW-1185">Reference proteome</keyword>
<sequence length="288" mass="32142">MKKYFALLLSLIGGAIIAQENTEVYVMDVNPAYSGLEVFNLQNISDNSGYDSQPSFIDNNTVVFACNNNDQTDISVYNISSEEKSFFNPPTKGGEYSPVQIPNSNEITAVRLDPDGKQRLYNYNEDGKSTEAIPNLQVAYYAFKDQNTLLASVLAVDGLDLVLTNLQTQKVDTLKYNAGRSIHKVPNTKRTMSYTFLNEDGNYDIYQLNIETLESFFVAELPIGIQDHIWLSESKLLIGSGNKLFLYDLFGNGEWQEVANLSEYNITNITRLALSPNGKKLALVAVPK</sequence>
<organism evidence="2 3">
    <name type="scientific">Marixanthomonas ophiurae</name>
    <dbReference type="NCBI Taxonomy" id="387659"/>
    <lineage>
        <taxon>Bacteria</taxon>
        <taxon>Pseudomonadati</taxon>
        <taxon>Bacteroidota</taxon>
        <taxon>Flavobacteriia</taxon>
        <taxon>Flavobacteriales</taxon>
        <taxon>Flavobacteriaceae</taxon>
        <taxon>Marixanthomonas</taxon>
    </lineage>
</organism>
<gene>
    <name evidence="2" type="ORF">DZ858_11335</name>
</gene>
<comment type="caution">
    <text evidence="2">The sequence shown here is derived from an EMBL/GenBank/DDBJ whole genome shotgun (WGS) entry which is preliminary data.</text>
</comment>
<keyword evidence="1" id="KW-0732">Signal</keyword>
<dbReference type="EMBL" id="QVID01000002">
    <property type="protein sequence ID" value="RFN57831.1"/>
    <property type="molecule type" value="Genomic_DNA"/>
</dbReference>